<dbReference type="InterPro" id="IPR006143">
    <property type="entry name" value="RND_pump_MFP"/>
</dbReference>
<dbReference type="PANTHER" id="PTHR30469">
    <property type="entry name" value="MULTIDRUG RESISTANCE PROTEIN MDTA"/>
    <property type="match status" value="1"/>
</dbReference>
<organism evidence="2">
    <name type="scientific">marine metagenome</name>
    <dbReference type="NCBI Taxonomy" id="408172"/>
    <lineage>
        <taxon>unclassified sequences</taxon>
        <taxon>metagenomes</taxon>
        <taxon>ecological metagenomes</taxon>
    </lineage>
</organism>
<name>A0A382DK88_9ZZZZ</name>
<dbReference type="Gene3D" id="2.40.420.20">
    <property type="match status" value="1"/>
</dbReference>
<evidence type="ECO:0000259" key="1">
    <source>
        <dbReference type="Pfam" id="PF25954"/>
    </source>
</evidence>
<sequence>MTRNKKIIAVIIVLLVAFSFFYEGNEEAIKVIATQPDIRNVEQTVSNTRAGTIDACRRSKMSPAMGGQIATIAVDEGDMVEKDQILLELWNKETKARVKAAERSSEQACIISAKAQRDADRANELFSKGLTSEEAKEAAVTNAESGTAACNAAKAQVEVNKASLERTQLIAPFSGIVAEIEGELGEYVTPSPVGVATKPTLDLIDNTCIYIKAPIDEIDAPEVVAGLKSRITMDAFGQKEFPATVRRVAPYVLDLEKQARTVEIEAVFDNPQEFLLPGYSADITIIIDTSEATLSIPSQALMAGGFVYLINSDNTISKTEIEVGLSNWQHTEVLGGLTIEDEIVLSVDRLGLEDGVTIIVEETDKSDEEETDSSINVELD</sequence>
<protein>
    <recommendedName>
        <fullName evidence="1">CusB-like beta-barrel domain-containing protein</fullName>
    </recommendedName>
</protein>
<evidence type="ECO:0000313" key="2">
    <source>
        <dbReference type="EMBL" id="SVB38442.1"/>
    </source>
</evidence>
<dbReference type="InterPro" id="IPR058792">
    <property type="entry name" value="Beta-barrel_RND_2"/>
</dbReference>
<dbReference type="Gene3D" id="2.40.30.170">
    <property type="match status" value="1"/>
</dbReference>
<dbReference type="Gene3D" id="2.40.50.100">
    <property type="match status" value="1"/>
</dbReference>
<gene>
    <name evidence="2" type="ORF">METZ01_LOCUS191296</name>
</gene>
<proteinExistence type="predicted"/>
<dbReference type="NCBIfam" id="TIGR01730">
    <property type="entry name" value="RND_mfp"/>
    <property type="match status" value="1"/>
</dbReference>
<dbReference type="SUPFAM" id="SSF111369">
    <property type="entry name" value="HlyD-like secretion proteins"/>
    <property type="match status" value="1"/>
</dbReference>
<reference evidence="2" key="1">
    <citation type="submission" date="2018-05" db="EMBL/GenBank/DDBJ databases">
        <authorList>
            <person name="Lanie J.A."/>
            <person name="Ng W.-L."/>
            <person name="Kazmierczak K.M."/>
            <person name="Andrzejewski T.M."/>
            <person name="Davidsen T.M."/>
            <person name="Wayne K.J."/>
            <person name="Tettelin H."/>
            <person name="Glass J.I."/>
            <person name="Rusch D."/>
            <person name="Podicherti R."/>
            <person name="Tsui H.-C.T."/>
            <person name="Winkler M.E."/>
        </authorList>
    </citation>
    <scope>NUCLEOTIDE SEQUENCE</scope>
</reference>
<dbReference type="Gene3D" id="1.10.287.470">
    <property type="entry name" value="Helix hairpin bin"/>
    <property type="match status" value="1"/>
</dbReference>
<dbReference type="GO" id="GO:1990281">
    <property type="term" value="C:efflux pump complex"/>
    <property type="evidence" value="ECO:0007669"/>
    <property type="project" value="TreeGrafter"/>
</dbReference>
<feature type="domain" description="CusB-like beta-barrel" evidence="1">
    <location>
        <begin position="211"/>
        <end position="285"/>
    </location>
</feature>
<dbReference type="AlphaFoldDB" id="A0A382DK88"/>
<dbReference type="Pfam" id="PF25954">
    <property type="entry name" value="Beta-barrel_RND_2"/>
    <property type="match status" value="1"/>
</dbReference>
<accession>A0A382DK88</accession>
<dbReference type="GO" id="GO:0015562">
    <property type="term" value="F:efflux transmembrane transporter activity"/>
    <property type="evidence" value="ECO:0007669"/>
    <property type="project" value="TreeGrafter"/>
</dbReference>
<dbReference type="EMBL" id="UINC01039652">
    <property type="protein sequence ID" value="SVB38442.1"/>
    <property type="molecule type" value="Genomic_DNA"/>
</dbReference>